<organism evidence="3 4">
    <name type="scientific">Ampelomyces quisqualis</name>
    <name type="common">Powdery mildew agent</name>
    <dbReference type="NCBI Taxonomy" id="50730"/>
    <lineage>
        <taxon>Eukaryota</taxon>
        <taxon>Fungi</taxon>
        <taxon>Dikarya</taxon>
        <taxon>Ascomycota</taxon>
        <taxon>Pezizomycotina</taxon>
        <taxon>Dothideomycetes</taxon>
        <taxon>Pleosporomycetidae</taxon>
        <taxon>Pleosporales</taxon>
        <taxon>Pleosporineae</taxon>
        <taxon>Phaeosphaeriaceae</taxon>
        <taxon>Ampelomyces</taxon>
    </lineage>
</organism>
<dbReference type="PANTHER" id="PTHR35041:SF3">
    <property type="entry name" value="FORMYLMETHIONINE DEFORMYLASE-LIKE PROTEIN"/>
    <property type="match status" value="1"/>
</dbReference>
<sequence>MSSRGPRSAYSSRSASPATPPARYDPFASENDPIELSDIQRPPLLSHDSDGSRGLSPLRSQDPEEARGRGSLRPDSYFGLSQNTGGRYAPLPGRNESSRPSVHSRRESTYTLNSPYHSKLVDADTQALVDRRAGEIAQWHIHWTTPAIIGSLFVAGVAAAVGHHYFYSRLNGQPAHDQLKKIRWGTALAFFVKSTMVGTSIMCNRQRIWRTFRTKAMTIEGIDGLFSAPDDPTQFFINGEMWKNGKLATFMALCCWLIPIASVMSPASLATEISASQVPSRCPAVANLNFARESDYNFRVMPDDEVRRNAISYYNTTDLNGTKDGYFDYYDQPSKNVRRLAFSAAYLKRPQPRVGAALSFCGQGWNCSYSISFMGPGYKCDDVTDSPPANAPFKINQIAPDGNFTYVAEVDQDDYKSPQIDTLNGVPRQPPPYPASLGVFASEPILWIGYAIKNNTSYPADSPYAKKWKVMHEPKIFKCVMYHTNYTFEMNYNISQTATLKQRDFLNPLVDTTLKPNLGNNSNWVAVPATNFVRPGQDPKAYKLTAAYHSMGALLRSFLRGSVEKTTDVFVVTKSDISETRLMDARTSDPIPNLMEGVQGLFEEMLISLLSEPALVVAETQDVACIKTRTINQFRYYKRGLWIGYISVIGVTFCFILIGAWSIYQNGVASDVLFSRIMVTTRNPTLDHLSVGACLGGDPFPKELTDTKLRFGVLLEDNSREGPLGVVEHCCFGTVGETKEIIKGGTYSGLAKYRNKRQTKLGTQDEKTELLARYSAEEPS</sequence>
<keyword evidence="2" id="KW-1133">Transmembrane helix</keyword>
<evidence type="ECO:0000313" key="4">
    <source>
        <dbReference type="Proteomes" id="UP000800096"/>
    </source>
</evidence>
<feature type="region of interest" description="Disordered" evidence="1">
    <location>
        <begin position="1"/>
        <end position="109"/>
    </location>
</feature>
<feature type="compositionally biased region" description="Low complexity" evidence="1">
    <location>
        <begin position="1"/>
        <end position="17"/>
    </location>
</feature>
<keyword evidence="2" id="KW-0472">Membrane</keyword>
<evidence type="ECO:0000256" key="1">
    <source>
        <dbReference type="SAM" id="MobiDB-lite"/>
    </source>
</evidence>
<feature type="transmembrane region" description="Helical" evidence="2">
    <location>
        <begin position="642"/>
        <end position="664"/>
    </location>
</feature>
<keyword evidence="4" id="KW-1185">Reference proteome</keyword>
<keyword evidence="2" id="KW-0812">Transmembrane</keyword>
<evidence type="ECO:0000256" key="2">
    <source>
        <dbReference type="SAM" id="Phobius"/>
    </source>
</evidence>
<evidence type="ECO:0000313" key="3">
    <source>
        <dbReference type="EMBL" id="KAF1919819.1"/>
    </source>
</evidence>
<protein>
    <submittedName>
        <fullName evidence="3">Uncharacterized protein</fullName>
    </submittedName>
</protein>
<reference evidence="3" key="1">
    <citation type="journal article" date="2020" name="Stud. Mycol.">
        <title>101 Dothideomycetes genomes: a test case for predicting lifestyles and emergence of pathogens.</title>
        <authorList>
            <person name="Haridas S."/>
            <person name="Albert R."/>
            <person name="Binder M."/>
            <person name="Bloem J."/>
            <person name="Labutti K."/>
            <person name="Salamov A."/>
            <person name="Andreopoulos B."/>
            <person name="Baker S."/>
            <person name="Barry K."/>
            <person name="Bills G."/>
            <person name="Bluhm B."/>
            <person name="Cannon C."/>
            <person name="Castanera R."/>
            <person name="Culley D."/>
            <person name="Daum C."/>
            <person name="Ezra D."/>
            <person name="Gonzalez J."/>
            <person name="Henrissat B."/>
            <person name="Kuo A."/>
            <person name="Liang C."/>
            <person name="Lipzen A."/>
            <person name="Lutzoni F."/>
            <person name="Magnuson J."/>
            <person name="Mondo S."/>
            <person name="Nolan M."/>
            <person name="Ohm R."/>
            <person name="Pangilinan J."/>
            <person name="Park H.-J."/>
            <person name="Ramirez L."/>
            <person name="Alfaro M."/>
            <person name="Sun H."/>
            <person name="Tritt A."/>
            <person name="Yoshinaga Y."/>
            <person name="Zwiers L.-H."/>
            <person name="Turgeon B."/>
            <person name="Goodwin S."/>
            <person name="Spatafora J."/>
            <person name="Crous P."/>
            <person name="Grigoriev I."/>
        </authorList>
    </citation>
    <scope>NUCLEOTIDE SEQUENCE</scope>
    <source>
        <strain evidence="3">HMLAC05119</strain>
    </source>
</reference>
<dbReference type="Proteomes" id="UP000800096">
    <property type="component" value="Unassembled WGS sequence"/>
</dbReference>
<feature type="transmembrane region" description="Helical" evidence="2">
    <location>
        <begin position="182"/>
        <end position="203"/>
    </location>
</feature>
<dbReference type="OrthoDB" id="5340195at2759"/>
<dbReference type="PANTHER" id="PTHR35041">
    <property type="entry name" value="MEDIATOR OF RNA POLYMERASE II TRANSCRIPTION SUBUNIT 1"/>
    <property type="match status" value="1"/>
</dbReference>
<name>A0A6A5QX16_AMPQU</name>
<dbReference type="EMBL" id="ML979133">
    <property type="protein sequence ID" value="KAF1919819.1"/>
    <property type="molecule type" value="Genomic_DNA"/>
</dbReference>
<dbReference type="AlphaFoldDB" id="A0A6A5QX16"/>
<gene>
    <name evidence="3" type="ORF">BDU57DRAFT_153783</name>
</gene>
<accession>A0A6A5QX16</accession>
<proteinExistence type="predicted"/>
<feature type="transmembrane region" description="Helical" evidence="2">
    <location>
        <begin position="141"/>
        <end position="162"/>
    </location>
</feature>